<evidence type="ECO:0000313" key="3">
    <source>
        <dbReference type="Proteomes" id="UP000482487"/>
    </source>
</evidence>
<dbReference type="Proteomes" id="UP000482487">
    <property type="component" value="Unassembled WGS sequence"/>
</dbReference>
<proteinExistence type="predicted"/>
<protein>
    <submittedName>
        <fullName evidence="2">HDOD domain-containing protein</fullName>
    </submittedName>
</protein>
<dbReference type="Pfam" id="PF08668">
    <property type="entry name" value="HDOD"/>
    <property type="match status" value="1"/>
</dbReference>
<comment type="caution">
    <text evidence="2">The sequence shown here is derived from an EMBL/GenBank/DDBJ whole genome shotgun (WGS) entry which is preliminary data.</text>
</comment>
<feature type="domain" description="HDOD" evidence="1">
    <location>
        <begin position="205"/>
        <end position="396"/>
    </location>
</feature>
<dbReference type="InterPro" id="IPR052340">
    <property type="entry name" value="RNase_Y/CdgJ"/>
</dbReference>
<dbReference type="OrthoDB" id="9804751at2"/>
<dbReference type="AlphaFoldDB" id="A0A7C9MP02"/>
<dbReference type="Gene3D" id="1.10.3210.10">
    <property type="entry name" value="Hypothetical protein af1432"/>
    <property type="match status" value="1"/>
</dbReference>
<evidence type="ECO:0000313" key="2">
    <source>
        <dbReference type="EMBL" id="MYL83232.1"/>
    </source>
</evidence>
<dbReference type="PROSITE" id="PS51833">
    <property type="entry name" value="HDOD"/>
    <property type="match status" value="1"/>
</dbReference>
<reference evidence="2 3" key="1">
    <citation type="submission" date="2020-01" db="EMBL/GenBank/DDBJ databases">
        <title>Genome sequence of Desulfovibrio aerotolerans DSM 16695(T).</title>
        <authorList>
            <person name="Karnachuk O."/>
            <person name="Avakyan M."/>
            <person name="Mardanov A."/>
            <person name="Kadnikov V."/>
            <person name="Ravin N."/>
        </authorList>
    </citation>
    <scope>NUCLEOTIDE SEQUENCE [LARGE SCALE GENOMIC DNA]</scope>
    <source>
        <strain evidence="2 3">DSM 16695</strain>
    </source>
</reference>
<dbReference type="InterPro" id="IPR014408">
    <property type="entry name" value="dGMP_Pdiesterase_EAL/HD-GYP"/>
</dbReference>
<organism evidence="2 3">
    <name type="scientific">Solidesulfovibrio aerotolerans</name>
    <dbReference type="NCBI Taxonomy" id="295255"/>
    <lineage>
        <taxon>Bacteria</taxon>
        <taxon>Pseudomonadati</taxon>
        <taxon>Thermodesulfobacteriota</taxon>
        <taxon>Desulfovibrionia</taxon>
        <taxon>Desulfovibrionales</taxon>
        <taxon>Desulfovibrionaceae</taxon>
        <taxon>Solidesulfovibrio</taxon>
    </lineage>
</organism>
<dbReference type="PIRSF" id="PIRSF003180">
    <property type="entry name" value="DiGMPpdiest_YuxH"/>
    <property type="match status" value="1"/>
</dbReference>
<accession>A0A7C9MP02</accession>
<sequence>MSENGQTSASQFFFTKQALFDVKRKLWGYEIQGGADACATLACFTDQEQLAGSLASTSYMGVQHAVERGKKVVAPFDEAGLLTQAPYALPPAHGVVKFTGRVTQAGPVLDAARQLRSDGYSLAVDVGPGREHLPELADLADVWCFDAGQEADPTGVAARSKGRKVTLWASQVTGLDHFEALKTAGFSIFQGRFFKEPEIIAERKLTSHQMSRFQLLQLIESEDPDVDALAEAISADVSVSFRLLSYLNSAAFGFPQKIQSIRQAIMVLGSIKIRNWLRAVLLADMSQGGDLPRELAELSLQRARFMELVTMRYDFWDFNPGTLFLLGLFSLLDAILGLPMAKVTEHLPLDEKLKSALRRDSQNEYQPLLDLAECIEDSDWPRLSELTRRLGLELDVVKVCASDAMAYSSGFFVSQADVVPPTAPSKRPRQ</sequence>
<gene>
    <name evidence="2" type="ORF">GTA51_08815</name>
</gene>
<dbReference type="SUPFAM" id="SSF109604">
    <property type="entry name" value="HD-domain/PDEase-like"/>
    <property type="match status" value="1"/>
</dbReference>
<dbReference type="InterPro" id="IPR013976">
    <property type="entry name" value="HDOD"/>
</dbReference>
<evidence type="ECO:0000259" key="1">
    <source>
        <dbReference type="PROSITE" id="PS51833"/>
    </source>
</evidence>
<dbReference type="RefSeq" id="WP_160960364.1">
    <property type="nucleotide sequence ID" value="NZ_WVUD01000012.1"/>
</dbReference>
<dbReference type="EMBL" id="WVUD01000012">
    <property type="protein sequence ID" value="MYL83232.1"/>
    <property type="molecule type" value="Genomic_DNA"/>
</dbReference>
<dbReference type="PANTHER" id="PTHR33525">
    <property type="match status" value="1"/>
</dbReference>
<name>A0A7C9MP02_9BACT</name>
<keyword evidence="3" id="KW-1185">Reference proteome</keyword>
<dbReference type="PANTHER" id="PTHR33525:SF4">
    <property type="entry name" value="CYCLIC DI-GMP PHOSPHODIESTERASE CDGJ"/>
    <property type="match status" value="1"/>
</dbReference>